<comment type="caution">
    <text evidence="2">The sequence shown here is derived from an EMBL/GenBank/DDBJ whole genome shotgun (WGS) entry which is preliminary data.</text>
</comment>
<keyword evidence="3" id="KW-1185">Reference proteome</keyword>
<organism evidence="2 3">
    <name type="scientific">Macrococcus carouselicus</name>
    <dbReference type="NCBI Taxonomy" id="69969"/>
    <lineage>
        <taxon>Bacteria</taxon>
        <taxon>Bacillati</taxon>
        <taxon>Bacillota</taxon>
        <taxon>Bacilli</taxon>
        <taxon>Bacillales</taxon>
        <taxon>Staphylococcaceae</taxon>
        <taxon>Macrococcus</taxon>
    </lineage>
</organism>
<dbReference type="OrthoDB" id="2418541at2"/>
<name>A0A9Q8FQH4_9STAP</name>
<dbReference type="AlphaFoldDB" id="A0A9Q8FQH4"/>
<dbReference type="Pfam" id="PF17261">
    <property type="entry name" value="DUF5327"/>
    <property type="match status" value="1"/>
</dbReference>
<sequence>MKTQIVNQIQAELEKARTASDNEFSKHMYAIQTLAVLGQQNLNDNVVKSSMQEETNRITAAELKMMGGSPEQSKAVTDDGFGNGDSLFDF</sequence>
<proteinExistence type="predicted"/>
<dbReference type="InterPro" id="IPR035218">
    <property type="entry name" value="DUF5327"/>
</dbReference>
<dbReference type="Proteomes" id="UP000295280">
    <property type="component" value="Unassembled WGS sequence"/>
</dbReference>
<gene>
    <name evidence="2" type="ORF">ERX40_08580</name>
</gene>
<protein>
    <submittedName>
        <fullName evidence="2">Uncharacterized protein</fullName>
    </submittedName>
</protein>
<feature type="region of interest" description="Disordered" evidence="1">
    <location>
        <begin position="65"/>
        <end position="90"/>
    </location>
</feature>
<evidence type="ECO:0000313" key="3">
    <source>
        <dbReference type="Proteomes" id="UP000295280"/>
    </source>
</evidence>
<evidence type="ECO:0000313" key="2">
    <source>
        <dbReference type="EMBL" id="TDM00853.1"/>
    </source>
</evidence>
<evidence type="ECO:0000256" key="1">
    <source>
        <dbReference type="SAM" id="MobiDB-lite"/>
    </source>
</evidence>
<reference evidence="2 3" key="1">
    <citation type="submission" date="2019-01" db="EMBL/GenBank/DDBJ databases">
        <title>Draft genome sequences of the type strains of six Macrococcus species.</title>
        <authorList>
            <person name="Mazhar S."/>
            <person name="Altermann E."/>
            <person name="Hill C."/>
            <person name="Mcauliffe O."/>
        </authorList>
    </citation>
    <scope>NUCLEOTIDE SEQUENCE [LARGE SCALE GENOMIC DNA]</scope>
    <source>
        <strain evidence="2 3">ATCC 51828</strain>
    </source>
</reference>
<dbReference type="EMBL" id="SCWD01000003">
    <property type="protein sequence ID" value="TDM00853.1"/>
    <property type="molecule type" value="Genomic_DNA"/>
</dbReference>
<accession>A0A9Q8FQH4</accession>
<dbReference type="RefSeq" id="WP_133418085.1">
    <property type="nucleotide sequence ID" value="NZ_SCWD01000003.1"/>
</dbReference>